<comment type="caution">
    <text evidence="2">The sequence shown here is derived from an EMBL/GenBank/DDBJ whole genome shotgun (WGS) entry which is preliminary data.</text>
</comment>
<dbReference type="RefSeq" id="WP_381489446.1">
    <property type="nucleotide sequence ID" value="NZ_JBHTIK010000005.1"/>
</dbReference>
<dbReference type="GO" id="GO:0016787">
    <property type="term" value="F:hydrolase activity"/>
    <property type="evidence" value="ECO:0007669"/>
    <property type="project" value="UniProtKB-KW"/>
</dbReference>
<proteinExistence type="predicted"/>
<sequence length="294" mass="33344">MASIHIDLLGTETRFVDTGRFRTRIITVENDKPPLILLHGGGGHAETYSRNMMRLAEYCRPIAMDFIWHGMSSAPAFSDKAPNEDGNWLDQFTAQVLDLMDHLGIEKAAIEGESLGGWIAYDMAVNHPERTSKVILNTTWGMSLDPTKVHEGDADLDALRETSVNALLNPTRELLRKRLEWLMPLGGVTEELVDLRMALWSIPQTRDALIEYYKRLFAPNIGEFYFTEDEIRRIICPTLVLWTDKNPIHGEDAADRLAEIIPGAQKHIMRGCAHWPQWERPEEHDAVVGAFMQA</sequence>
<dbReference type="PANTHER" id="PTHR43798:SF33">
    <property type="entry name" value="HYDROLASE, PUTATIVE (AFU_ORTHOLOGUE AFUA_2G14860)-RELATED"/>
    <property type="match status" value="1"/>
</dbReference>
<dbReference type="EMBL" id="JBHTIK010000005">
    <property type="protein sequence ID" value="MFD0848539.1"/>
    <property type="molecule type" value="Genomic_DNA"/>
</dbReference>
<dbReference type="PANTHER" id="PTHR43798">
    <property type="entry name" value="MONOACYLGLYCEROL LIPASE"/>
    <property type="match status" value="1"/>
</dbReference>
<gene>
    <name evidence="2" type="ORF">ACFQ00_09415</name>
</gene>
<keyword evidence="3" id="KW-1185">Reference proteome</keyword>
<reference evidence="3" key="1">
    <citation type="journal article" date="2019" name="Int. J. Syst. Evol. Microbiol.">
        <title>The Global Catalogue of Microorganisms (GCM) 10K type strain sequencing project: providing services to taxonomists for standard genome sequencing and annotation.</title>
        <authorList>
            <consortium name="The Broad Institute Genomics Platform"/>
            <consortium name="The Broad Institute Genome Sequencing Center for Infectious Disease"/>
            <person name="Wu L."/>
            <person name="Ma J."/>
        </authorList>
    </citation>
    <scope>NUCLEOTIDE SEQUENCE [LARGE SCALE GENOMIC DNA]</scope>
    <source>
        <strain evidence="3">CCUG 52537</strain>
    </source>
</reference>
<accession>A0ABW3C4P9</accession>
<name>A0ABW3C4P9_SPHXN</name>
<evidence type="ECO:0000313" key="3">
    <source>
        <dbReference type="Proteomes" id="UP001597124"/>
    </source>
</evidence>
<organism evidence="2 3">
    <name type="scientific">Sphingosinicella xenopeptidilytica</name>
    <dbReference type="NCBI Taxonomy" id="364098"/>
    <lineage>
        <taxon>Bacteria</taxon>
        <taxon>Pseudomonadati</taxon>
        <taxon>Pseudomonadota</taxon>
        <taxon>Alphaproteobacteria</taxon>
        <taxon>Sphingomonadales</taxon>
        <taxon>Sphingosinicellaceae</taxon>
        <taxon>Sphingosinicella</taxon>
    </lineage>
</organism>
<protein>
    <submittedName>
        <fullName evidence="2">Alpha/beta fold hydrolase</fullName>
    </submittedName>
</protein>
<dbReference type="Gene3D" id="3.40.50.1820">
    <property type="entry name" value="alpha/beta hydrolase"/>
    <property type="match status" value="1"/>
</dbReference>
<evidence type="ECO:0000259" key="1">
    <source>
        <dbReference type="Pfam" id="PF00561"/>
    </source>
</evidence>
<feature type="domain" description="AB hydrolase-1" evidence="1">
    <location>
        <begin position="33"/>
        <end position="281"/>
    </location>
</feature>
<dbReference type="Proteomes" id="UP001597124">
    <property type="component" value="Unassembled WGS sequence"/>
</dbReference>
<dbReference type="SUPFAM" id="SSF53474">
    <property type="entry name" value="alpha/beta-Hydrolases"/>
    <property type="match status" value="1"/>
</dbReference>
<dbReference type="InterPro" id="IPR000073">
    <property type="entry name" value="AB_hydrolase_1"/>
</dbReference>
<evidence type="ECO:0000313" key="2">
    <source>
        <dbReference type="EMBL" id="MFD0848539.1"/>
    </source>
</evidence>
<dbReference type="InterPro" id="IPR050266">
    <property type="entry name" value="AB_hydrolase_sf"/>
</dbReference>
<keyword evidence="2" id="KW-0378">Hydrolase</keyword>
<dbReference type="Pfam" id="PF00561">
    <property type="entry name" value="Abhydrolase_1"/>
    <property type="match status" value="1"/>
</dbReference>
<dbReference type="InterPro" id="IPR029058">
    <property type="entry name" value="AB_hydrolase_fold"/>
</dbReference>